<proteinExistence type="predicted"/>
<feature type="region of interest" description="Disordered" evidence="1">
    <location>
        <begin position="191"/>
        <end position="213"/>
    </location>
</feature>
<name>A0A917Q6V5_9HYPH</name>
<comment type="caution">
    <text evidence="2">The sequence shown here is derived from an EMBL/GenBank/DDBJ whole genome shotgun (WGS) entry which is preliminary data.</text>
</comment>
<accession>A0A917Q6V5</accession>
<dbReference type="AlphaFoldDB" id="A0A917Q6V5"/>
<evidence type="ECO:0000313" key="2">
    <source>
        <dbReference type="EMBL" id="GGK32043.1"/>
    </source>
</evidence>
<sequence>MGKELKVHSDAAYEAAHRLAEETGESVDVVVEKALGAMASRRRAPAGEPPPIRRSSDCGDLSAAEIIEAGMRDIAARRRAMTVDGEDIFSEAAIARRRERRRAIVDWINQDDCGATMAQELNVSDRTYALAQDVARTTNRTVDEVVAEGLRRLCDAEHGTRANPRPPVRTPSPEEIAERRAAIRAMQEEIARMKPPGVTSDHSDMYDENGLPK</sequence>
<dbReference type="EMBL" id="BMMF01000005">
    <property type="protein sequence ID" value="GGK32043.1"/>
    <property type="molecule type" value="Genomic_DNA"/>
</dbReference>
<feature type="region of interest" description="Disordered" evidence="1">
    <location>
        <begin position="156"/>
        <end position="175"/>
    </location>
</feature>
<gene>
    <name evidence="2" type="ORF">GCM10011322_18390</name>
</gene>
<evidence type="ECO:0000256" key="1">
    <source>
        <dbReference type="SAM" id="MobiDB-lite"/>
    </source>
</evidence>
<feature type="region of interest" description="Disordered" evidence="1">
    <location>
        <begin position="38"/>
        <end position="58"/>
    </location>
</feature>
<dbReference type="RefSeq" id="WP_188911987.1">
    <property type="nucleotide sequence ID" value="NZ_BMMF01000005.1"/>
</dbReference>
<reference evidence="2 3" key="1">
    <citation type="journal article" date="2014" name="Int. J. Syst. Evol. Microbiol.">
        <title>Complete genome sequence of Corynebacterium casei LMG S-19264T (=DSM 44701T), isolated from a smear-ripened cheese.</title>
        <authorList>
            <consortium name="US DOE Joint Genome Institute (JGI-PGF)"/>
            <person name="Walter F."/>
            <person name="Albersmeier A."/>
            <person name="Kalinowski J."/>
            <person name="Ruckert C."/>
        </authorList>
    </citation>
    <scope>NUCLEOTIDE SEQUENCE [LARGE SCALE GENOMIC DNA]</scope>
    <source>
        <strain evidence="2 3">CGMCC 1.9161</strain>
    </source>
</reference>
<evidence type="ECO:0000313" key="3">
    <source>
        <dbReference type="Proteomes" id="UP000600449"/>
    </source>
</evidence>
<organism evidence="2 3">
    <name type="scientific">Salinarimonas ramus</name>
    <dbReference type="NCBI Taxonomy" id="690164"/>
    <lineage>
        <taxon>Bacteria</taxon>
        <taxon>Pseudomonadati</taxon>
        <taxon>Pseudomonadota</taxon>
        <taxon>Alphaproteobacteria</taxon>
        <taxon>Hyphomicrobiales</taxon>
        <taxon>Salinarimonadaceae</taxon>
        <taxon>Salinarimonas</taxon>
    </lineage>
</organism>
<keyword evidence="3" id="KW-1185">Reference proteome</keyword>
<dbReference type="Proteomes" id="UP000600449">
    <property type="component" value="Unassembled WGS sequence"/>
</dbReference>
<protein>
    <submittedName>
        <fullName evidence="2">Uncharacterized protein</fullName>
    </submittedName>
</protein>